<keyword evidence="2" id="KW-0067">ATP-binding</keyword>
<keyword evidence="4" id="KW-0418">Kinase</keyword>
<dbReference type="PROSITE" id="PS50011">
    <property type="entry name" value="PROTEIN_KINASE_DOM"/>
    <property type="match status" value="1"/>
</dbReference>
<dbReference type="Proteomes" id="UP000006813">
    <property type="component" value="Unassembled WGS sequence"/>
</dbReference>
<evidence type="ECO:0000313" key="4">
    <source>
        <dbReference type="EMBL" id="EHB04680.1"/>
    </source>
</evidence>
<evidence type="ECO:0000259" key="3">
    <source>
        <dbReference type="PROSITE" id="PS50011"/>
    </source>
</evidence>
<feature type="domain" description="Protein kinase" evidence="3">
    <location>
        <begin position="82"/>
        <end position="357"/>
    </location>
</feature>
<dbReference type="GO" id="GO:0004672">
    <property type="term" value="F:protein kinase activity"/>
    <property type="evidence" value="ECO:0007669"/>
    <property type="project" value="InterPro"/>
</dbReference>
<dbReference type="FunCoup" id="G5B5W9">
    <property type="interactions" value="486"/>
</dbReference>
<gene>
    <name evidence="4" type="ORF">GW7_15466</name>
</gene>
<dbReference type="InterPro" id="IPR011009">
    <property type="entry name" value="Kinase-like_dom_sf"/>
</dbReference>
<proteinExistence type="predicted"/>
<dbReference type="GO" id="GO:0007166">
    <property type="term" value="P:cell surface receptor signaling pathway"/>
    <property type="evidence" value="ECO:0007669"/>
    <property type="project" value="InterPro"/>
</dbReference>
<evidence type="ECO:0000313" key="5">
    <source>
        <dbReference type="Proteomes" id="UP000006813"/>
    </source>
</evidence>
<name>G5B5W9_HETGA</name>
<dbReference type="InterPro" id="IPR000719">
    <property type="entry name" value="Prot_kinase_dom"/>
</dbReference>
<dbReference type="Gene3D" id="1.10.510.10">
    <property type="entry name" value="Transferase(Phosphotransferase) domain 1"/>
    <property type="match status" value="1"/>
</dbReference>
<protein>
    <submittedName>
        <fullName evidence="4">Mixed lineage kinase domain-like protein</fullName>
    </submittedName>
</protein>
<organism evidence="4 5">
    <name type="scientific">Heterocephalus glaber</name>
    <name type="common">Naked mole rat</name>
    <dbReference type="NCBI Taxonomy" id="10181"/>
    <lineage>
        <taxon>Eukaryota</taxon>
        <taxon>Metazoa</taxon>
        <taxon>Chordata</taxon>
        <taxon>Craniata</taxon>
        <taxon>Vertebrata</taxon>
        <taxon>Euteleostomi</taxon>
        <taxon>Mammalia</taxon>
        <taxon>Eutheria</taxon>
        <taxon>Euarchontoglires</taxon>
        <taxon>Glires</taxon>
        <taxon>Rodentia</taxon>
        <taxon>Hystricomorpha</taxon>
        <taxon>Bathyergidae</taxon>
        <taxon>Heterocephalus</taxon>
    </lineage>
</organism>
<evidence type="ECO:0000256" key="1">
    <source>
        <dbReference type="ARBA" id="ARBA00022741"/>
    </source>
</evidence>
<dbReference type="InterPro" id="IPR051681">
    <property type="entry name" value="Ser/Thr_Kinases-Pseudokinases"/>
</dbReference>
<dbReference type="GO" id="GO:0005524">
    <property type="term" value="F:ATP binding"/>
    <property type="evidence" value="ECO:0007669"/>
    <property type="project" value="UniProtKB-KW"/>
</dbReference>
<sequence length="361" mass="41659">MDKLGQIISLGQQILKQWEEFKYCQNQSQRLRDHVSGLLQVLQWLQDQGTRNLSPEITAVLDNFQNALEKAMEKMEKFNTQTIFRKVLMPGSNKILFKEVNQMLRDVWEVFMLQLQIDQHVCISSISKGEFWPQEDQSDAEKDRQFLLAFQSLKEVKLGVFFLRGSSPQFCMVMEYCECRSLRDVLDEDRNLQLGLRILLALGAAKGFYWLHHSGGPHLQRNISSSSFLVTKSYGSEGFELREAQTSISQKIKETKTAYISPQRLNNPFHKYDIKAEIYSFGIVLWEIATGRIPFEGCNSKEICQLVCEKQLQQMRSKDCSPLLQEVIDECQAYEPSAWPSMDSKALPTERGMSPVFLSQL</sequence>
<accession>G5B5W9</accession>
<dbReference type="InParanoid" id="G5B5W9"/>
<dbReference type="InterPro" id="IPR059179">
    <property type="entry name" value="MLKL-like_MCAfunc"/>
</dbReference>
<dbReference type="PANTHER" id="PTHR44329:SF298">
    <property type="entry name" value="MIXED LINEAGE KINASE DOMAIN-LIKE PROTEIN"/>
    <property type="match status" value="1"/>
</dbReference>
<dbReference type="STRING" id="10181.G5B5W9"/>
<dbReference type="AlphaFoldDB" id="G5B5W9"/>
<evidence type="ECO:0000256" key="2">
    <source>
        <dbReference type="ARBA" id="ARBA00022840"/>
    </source>
</evidence>
<dbReference type="EMBL" id="JH168604">
    <property type="protein sequence ID" value="EHB04680.1"/>
    <property type="molecule type" value="Genomic_DNA"/>
</dbReference>
<keyword evidence="4" id="KW-0808">Transferase</keyword>
<dbReference type="InterPro" id="IPR054000">
    <property type="entry name" value="MLKL_N"/>
</dbReference>
<dbReference type="eggNOG" id="KOG0192">
    <property type="taxonomic scope" value="Eukaryota"/>
</dbReference>
<dbReference type="Pfam" id="PF22215">
    <property type="entry name" value="MLKL_N"/>
    <property type="match status" value="1"/>
</dbReference>
<dbReference type="Gene3D" id="1.20.930.20">
    <property type="entry name" value="Adaptor protein Cbl, N-terminal domain"/>
    <property type="match status" value="1"/>
</dbReference>
<dbReference type="GO" id="GO:0097527">
    <property type="term" value="P:necroptotic signaling pathway"/>
    <property type="evidence" value="ECO:0007669"/>
    <property type="project" value="TreeGrafter"/>
</dbReference>
<dbReference type="SUPFAM" id="SSF56112">
    <property type="entry name" value="Protein kinase-like (PK-like)"/>
    <property type="match status" value="1"/>
</dbReference>
<dbReference type="CDD" id="cd21037">
    <property type="entry name" value="MLKL_NTD"/>
    <property type="match status" value="1"/>
</dbReference>
<dbReference type="PANTHER" id="PTHR44329">
    <property type="entry name" value="SERINE/THREONINE-PROTEIN KINASE TNNI3K-RELATED"/>
    <property type="match status" value="1"/>
</dbReference>
<dbReference type="InterPro" id="IPR036537">
    <property type="entry name" value="Adaptor_Cbl_N_dom_sf"/>
</dbReference>
<keyword evidence="1" id="KW-0547">Nucleotide-binding</keyword>
<reference evidence="4 5" key="1">
    <citation type="journal article" date="2011" name="Nature">
        <title>Genome sequencing reveals insights into physiology and longevity of the naked mole rat.</title>
        <authorList>
            <person name="Kim E.B."/>
            <person name="Fang X."/>
            <person name="Fushan A.A."/>
            <person name="Huang Z."/>
            <person name="Lobanov A.V."/>
            <person name="Han L."/>
            <person name="Marino S.M."/>
            <person name="Sun X."/>
            <person name="Turanov A.A."/>
            <person name="Yang P."/>
            <person name="Yim S.H."/>
            <person name="Zhao X."/>
            <person name="Kasaikina M.V."/>
            <person name="Stoletzki N."/>
            <person name="Peng C."/>
            <person name="Polak P."/>
            <person name="Xiong Z."/>
            <person name="Kiezun A."/>
            <person name="Zhu Y."/>
            <person name="Chen Y."/>
            <person name="Kryukov G.V."/>
            <person name="Zhang Q."/>
            <person name="Peshkin L."/>
            <person name="Yang L."/>
            <person name="Bronson R.T."/>
            <person name="Buffenstein R."/>
            <person name="Wang B."/>
            <person name="Han C."/>
            <person name="Li Q."/>
            <person name="Chen L."/>
            <person name="Zhao W."/>
            <person name="Sunyaev S.R."/>
            <person name="Park T.J."/>
            <person name="Zhang G."/>
            <person name="Wang J."/>
            <person name="Gladyshev V.N."/>
        </authorList>
    </citation>
    <scope>NUCLEOTIDE SEQUENCE [LARGE SCALE GENOMIC DNA]</scope>
</reference>